<feature type="region of interest" description="Disordered" evidence="2">
    <location>
        <begin position="847"/>
        <end position="866"/>
    </location>
</feature>
<feature type="coiled-coil region" evidence="1">
    <location>
        <begin position="347"/>
        <end position="374"/>
    </location>
</feature>
<feature type="coiled-coil region" evidence="1">
    <location>
        <begin position="64"/>
        <end position="115"/>
    </location>
</feature>
<proteinExistence type="predicted"/>
<dbReference type="Gene3D" id="1.20.120.20">
    <property type="entry name" value="Apolipoprotein"/>
    <property type="match status" value="1"/>
</dbReference>
<dbReference type="PANTHER" id="PTHR19327:SF0">
    <property type="entry name" value="GOLGIN SUBFAMILY A MEMBER 4"/>
    <property type="match status" value="1"/>
</dbReference>
<dbReference type="NCBIfam" id="NF047516">
    <property type="entry name" value="LA_3659_fam"/>
    <property type="match status" value="1"/>
</dbReference>
<dbReference type="EMBL" id="WBUI01000031">
    <property type="protein sequence ID" value="KAB2929429.1"/>
    <property type="molecule type" value="Genomic_DNA"/>
</dbReference>
<dbReference type="AlphaFoldDB" id="A0A833GZ82"/>
<keyword evidence="1" id="KW-0175">Coiled coil</keyword>
<protein>
    <submittedName>
        <fullName evidence="3">Uncharacterized protein</fullName>
    </submittedName>
</protein>
<evidence type="ECO:0000256" key="1">
    <source>
        <dbReference type="SAM" id="Coils"/>
    </source>
</evidence>
<reference evidence="3 4" key="1">
    <citation type="submission" date="2019-10" db="EMBL/GenBank/DDBJ databases">
        <title>Extracellular Electron Transfer in a Candidatus Methanoperedens spp. Enrichment Culture.</title>
        <authorList>
            <person name="Berger S."/>
            <person name="Rangel Shaw D."/>
            <person name="Berben T."/>
            <person name="In 'T Zandt M."/>
            <person name="Frank J."/>
            <person name="Reimann J."/>
            <person name="Jetten M.S.M."/>
            <person name="Welte C.U."/>
        </authorList>
    </citation>
    <scope>NUCLEOTIDE SEQUENCE [LARGE SCALE GENOMIC DNA]</scope>
    <source>
        <strain evidence="3">SB12</strain>
    </source>
</reference>
<organism evidence="3 4">
    <name type="scientific">Leptonema illini</name>
    <dbReference type="NCBI Taxonomy" id="183"/>
    <lineage>
        <taxon>Bacteria</taxon>
        <taxon>Pseudomonadati</taxon>
        <taxon>Spirochaetota</taxon>
        <taxon>Spirochaetia</taxon>
        <taxon>Leptospirales</taxon>
        <taxon>Leptospiraceae</taxon>
        <taxon>Leptonema</taxon>
    </lineage>
</organism>
<feature type="coiled-coil region" evidence="1">
    <location>
        <begin position="526"/>
        <end position="553"/>
    </location>
</feature>
<evidence type="ECO:0000313" key="3">
    <source>
        <dbReference type="EMBL" id="KAB2929429.1"/>
    </source>
</evidence>
<gene>
    <name evidence="3" type="ORF">F9K24_19840</name>
</gene>
<sequence>MIYTLILLSFLGSVAVAFVVRYMDRSEIRQIRRQSELQHLQLEKVADERIRAIDDATIDFEMKVRQARSAREEMTALLDENREQIEILKEDSRIIDRVQSEIRRIAEEASEVNKQVHLLEAGLERVGRTRTVIENLEKRTADLSENLHLRGEEVRERLEEILNQIIAEARDKTREFVEKENQILRDLHGRQETISRGLDEEMHQVDLVHERVAGLQDQLEERVSLENVRLEERFNDLERRFQERIHGMESGLGQVRETAVKSMKEEIARIRNELDNFSLETIASRDEIINDTRRMATGLVDQIEGFQAKFLNAENRLTKLIDDGKSGLNEKFEELANNYDMTFKARSEEMRSSLDEINDEIERLRKEKSAQIEAHLQSDYENIIGGIATAGERLRDSLSSHVEGLRGEIHAKMSGDHEDLLKTRESFIRIKEELEDRIDSLEDQIREVGRARQKIEEFSEKAKTEITEKQSDLVEELERRASKFMEEQDQKLGRLNTTIDEKISRQLTMLVDRGQIQVEELERRTSDTIRRSIEHMERELSKARDEFAGIRAEVINETEKGRDLRDAILKEIHEDQGRMRKFEEKLALVDTAETLALRLDEAVTALTARMNEARSERSEMDAFFSKLESLKEIRQKLEKEVGYLTERRILLDGAEDRFASLTGQIQELEARFATVEGADRVLERIEERMLKFDEYRKSFESFFRDLADRRKYFETTLNAVEKSKKEAADSATMAKGFLDQLERIDLRRDSAKKEVEALEKRVAGLQHMDREFQKVEARFEQMETLLTDLEQKQDQIATMSKKIGEIAKQSDYMRGELESLLSEAGEKMDRLSAFYETVDQMLHDADRASATTESRTEPKPVDRKKAAGLEEWKKEGILSLYVNHKWEPELIAERMKIDVATVRSVIGTYRQAHPV</sequence>
<feature type="compositionally biased region" description="Basic and acidic residues" evidence="2">
    <location>
        <begin position="854"/>
        <end position="866"/>
    </location>
</feature>
<accession>A0A833GZ82</accession>
<feature type="coiled-coil region" evidence="1">
    <location>
        <begin position="741"/>
        <end position="809"/>
    </location>
</feature>
<evidence type="ECO:0000256" key="2">
    <source>
        <dbReference type="SAM" id="MobiDB-lite"/>
    </source>
</evidence>
<dbReference type="Proteomes" id="UP000460298">
    <property type="component" value="Unassembled WGS sequence"/>
</dbReference>
<dbReference type="PANTHER" id="PTHR19327">
    <property type="entry name" value="GOLGIN"/>
    <property type="match status" value="1"/>
</dbReference>
<comment type="caution">
    <text evidence="3">The sequence shown here is derived from an EMBL/GenBank/DDBJ whole genome shotgun (WGS) entry which is preliminary data.</text>
</comment>
<feature type="coiled-coil region" evidence="1">
    <location>
        <begin position="155"/>
        <end position="182"/>
    </location>
</feature>
<name>A0A833GZ82_9LEPT</name>
<feature type="coiled-coil region" evidence="1">
    <location>
        <begin position="220"/>
        <end position="280"/>
    </location>
</feature>
<evidence type="ECO:0000313" key="4">
    <source>
        <dbReference type="Proteomes" id="UP000460298"/>
    </source>
</evidence>
<feature type="coiled-coil region" evidence="1">
    <location>
        <begin position="417"/>
        <end position="487"/>
    </location>
</feature>
<feature type="coiled-coil region" evidence="1">
    <location>
        <begin position="596"/>
        <end position="671"/>
    </location>
</feature>